<dbReference type="Gene3D" id="3.30.1330.40">
    <property type="entry name" value="RutC-like"/>
    <property type="match status" value="1"/>
</dbReference>
<sequence>MEPPHTSMEIPMRMRALLLLGLLAGSSVVAAEVPLERHSLGSWEADIGYAGAVRDGDTLHISGIACEGADMQAAVQACYRELSGILQRFGADSSQVVKETLYTTDMDALIEAIPDRKTFFADARYPAATWVQVARLFGPGHLLEVEWTVRLR</sequence>
<evidence type="ECO:0000313" key="1">
    <source>
        <dbReference type="EMBL" id="KAF1686310.1"/>
    </source>
</evidence>
<dbReference type="InterPro" id="IPR006175">
    <property type="entry name" value="YjgF/YER057c/UK114"/>
</dbReference>
<reference evidence="1 2" key="1">
    <citation type="submission" date="2017-10" db="EMBL/GenBank/DDBJ databases">
        <title>Whole genome sequencing of Pseudoxanthomonas broegbernensis DSM 12573(T).</title>
        <authorList>
            <person name="Kumar S."/>
            <person name="Bansal K."/>
            <person name="Kaur A."/>
            <person name="Patil P."/>
            <person name="Sharma S."/>
            <person name="Patil P.B."/>
        </authorList>
    </citation>
    <scope>NUCLEOTIDE SEQUENCE [LARGE SCALE GENOMIC DNA]</scope>
    <source>
        <strain evidence="1 2">DSM 12573</strain>
    </source>
</reference>
<gene>
    <name evidence="1" type="ORF">B1992_08795</name>
</gene>
<proteinExistence type="predicted"/>
<dbReference type="PANTHER" id="PTHR43857">
    <property type="entry name" value="BLR7761 PROTEIN"/>
    <property type="match status" value="1"/>
</dbReference>
<protein>
    <submittedName>
        <fullName evidence="1">Enamine deaminase RidA</fullName>
    </submittedName>
</protein>
<accession>A0A7V8GM64</accession>
<dbReference type="Proteomes" id="UP000462066">
    <property type="component" value="Unassembled WGS sequence"/>
</dbReference>
<evidence type="ECO:0000313" key="2">
    <source>
        <dbReference type="Proteomes" id="UP000462066"/>
    </source>
</evidence>
<organism evidence="1 2">
    <name type="scientific">Pseudoxanthomonas broegbernensis</name>
    <dbReference type="NCBI Taxonomy" id="83619"/>
    <lineage>
        <taxon>Bacteria</taxon>
        <taxon>Pseudomonadati</taxon>
        <taxon>Pseudomonadota</taxon>
        <taxon>Gammaproteobacteria</taxon>
        <taxon>Lysobacterales</taxon>
        <taxon>Lysobacteraceae</taxon>
        <taxon>Pseudoxanthomonas</taxon>
    </lineage>
</organism>
<dbReference type="InterPro" id="IPR035959">
    <property type="entry name" value="RutC-like_sf"/>
</dbReference>
<keyword evidence="2" id="KW-1185">Reference proteome</keyword>
<dbReference type="Pfam" id="PF01042">
    <property type="entry name" value="Ribonuc_L-PSP"/>
    <property type="match status" value="1"/>
</dbReference>
<comment type="caution">
    <text evidence="1">The sequence shown here is derived from an EMBL/GenBank/DDBJ whole genome shotgun (WGS) entry which is preliminary data.</text>
</comment>
<dbReference type="AlphaFoldDB" id="A0A7V8GM64"/>
<dbReference type="EMBL" id="MWIP01000007">
    <property type="protein sequence ID" value="KAF1686310.1"/>
    <property type="molecule type" value="Genomic_DNA"/>
</dbReference>
<name>A0A7V8GM64_9GAMM</name>
<dbReference type="SUPFAM" id="SSF55298">
    <property type="entry name" value="YjgF-like"/>
    <property type="match status" value="1"/>
</dbReference>
<dbReference type="PANTHER" id="PTHR43857:SF1">
    <property type="entry name" value="YJGH FAMILY PROTEIN"/>
    <property type="match status" value="1"/>
</dbReference>